<dbReference type="EMBL" id="CAAALY010021800">
    <property type="protein sequence ID" value="VEL14631.1"/>
    <property type="molecule type" value="Genomic_DNA"/>
</dbReference>
<dbReference type="AlphaFoldDB" id="A0A448WLE4"/>
<comment type="caution">
    <text evidence="2">The sequence shown here is derived from an EMBL/GenBank/DDBJ whole genome shotgun (WGS) entry which is preliminary data.</text>
</comment>
<sequence>MDGPYEVLLRERDAALEGTTQGLLKFPMALMDPIKRVIRHSTRKAAGHNKEEETPVAGAAFGFNQVKAENVFPSTPSSLKQRLDEAIESVSNVLPNVSDMPTYTFVSSPTSADSHHISSSPEGSGAGEPHPELRASSINEESLYQTYLAKYLGDCSFESRITNNEPNLDTGLRLLTKALIDPRLFNLTAWCYDTPGLLASDQMLNYLSPAQLSHLQKIEGSTFDRRFKDTVHAKNLLIPRTFVLQSGLSLLLGRLGRIDVI</sequence>
<accession>A0A448WLE4</accession>
<name>A0A448WLE4_9PLAT</name>
<gene>
    <name evidence="2" type="ORF">PXEA_LOCUS8071</name>
</gene>
<keyword evidence="3" id="KW-1185">Reference proteome</keyword>
<dbReference type="InterPro" id="IPR052807">
    <property type="entry name" value="Mito_transl_resp_regulator"/>
</dbReference>
<evidence type="ECO:0000313" key="2">
    <source>
        <dbReference type="EMBL" id="VEL14631.1"/>
    </source>
</evidence>
<proteinExistence type="predicted"/>
<reference evidence="2" key="1">
    <citation type="submission" date="2018-11" db="EMBL/GenBank/DDBJ databases">
        <authorList>
            <consortium name="Pathogen Informatics"/>
        </authorList>
    </citation>
    <scope>NUCLEOTIDE SEQUENCE</scope>
</reference>
<protein>
    <submittedName>
        <fullName evidence="2">Uncharacterized protein</fullName>
    </submittedName>
</protein>
<organism evidence="2 3">
    <name type="scientific">Protopolystoma xenopodis</name>
    <dbReference type="NCBI Taxonomy" id="117903"/>
    <lineage>
        <taxon>Eukaryota</taxon>
        <taxon>Metazoa</taxon>
        <taxon>Spiralia</taxon>
        <taxon>Lophotrochozoa</taxon>
        <taxon>Platyhelminthes</taxon>
        <taxon>Monogenea</taxon>
        <taxon>Polyopisthocotylea</taxon>
        <taxon>Polystomatidea</taxon>
        <taxon>Polystomatidae</taxon>
        <taxon>Protopolystoma</taxon>
    </lineage>
</organism>
<dbReference type="PANTHER" id="PTHR46406">
    <property type="entry name" value="NITRIC OXIDE-ASSOCIATED PROTEIN 1"/>
    <property type="match status" value="1"/>
</dbReference>
<dbReference type="PANTHER" id="PTHR46406:SF1">
    <property type="entry name" value="NITRIC OXIDE-ASSOCIATED PROTEIN 1"/>
    <property type="match status" value="1"/>
</dbReference>
<dbReference type="OrthoDB" id="1696305at2759"/>
<feature type="non-terminal residue" evidence="2">
    <location>
        <position position="1"/>
    </location>
</feature>
<dbReference type="Proteomes" id="UP000784294">
    <property type="component" value="Unassembled WGS sequence"/>
</dbReference>
<evidence type="ECO:0000313" key="3">
    <source>
        <dbReference type="Proteomes" id="UP000784294"/>
    </source>
</evidence>
<feature type="region of interest" description="Disordered" evidence="1">
    <location>
        <begin position="105"/>
        <end position="133"/>
    </location>
</feature>
<evidence type="ECO:0000256" key="1">
    <source>
        <dbReference type="SAM" id="MobiDB-lite"/>
    </source>
</evidence>